<feature type="region of interest" description="Disordered" evidence="6">
    <location>
        <begin position="134"/>
        <end position="209"/>
    </location>
</feature>
<evidence type="ECO:0000259" key="9">
    <source>
        <dbReference type="PROSITE" id="PS50059"/>
    </source>
</evidence>
<feature type="transmembrane region" description="Helical" evidence="7">
    <location>
        <begin position="307"/>
        <end position="327"/>
    </location>
</feature>
<feature type="signal peptide" evidence="8">
    <location>
        <begin position="1"/>
        <end position="22"/>
    </location>
</feature>
<evidence type="ECO:0000256" key="1">
    <source>
        <dbReference type="ARBA" id="ARBA00000971"/>
    </source>
</evidence>
<feature type="compositionally biased region" description="Acidic residues" evidence="6">
    <location>
        <begin position="446"/>
        <end position="456"/>
    </location>
</feature>
<dbReference type="PANTHER" id="PTHR31735">
    <property type="entry name" value="VACUOLAR MEMBRANE PROTEIN YPL162C"/>
    <property type="match status" value="1"/>
</dbReference>
<dbReference type="Pfam" id="PF00254">
    <property type="entry name" value="FKBP_C"/>
    <property type="match status" value="1"/>
</dbReference>
<dbReference type="AlphaFoldDB" id="A0A6G1JC35"/>
<evidence type="ECO:0000313" key="10">
    <source>
        <dbReference type="EMBL" id="KAF2687988.1"/>
    </source>
</evidence>
<keyword evidence="7" id="KW-0812">Transmembrane</keyword>
<accession>A0A6G1JC35</accession>
<keyword evidence="4 5" id="KW-0413">Isomerase</keyword>
<feature type="transmembrane region" description="Helical" evidence="7">
    <location>
        <begin position="365"/>
        <end position="385"/>
    </location>
</feature>
<keyword evidence="7" id="KW-1133">Transmembrane helix</keyword>
<evidence type="ECO:0000256" key="7">
    <source>
        <dbReference type="SAM" id="Phobius"/>
    </source>
</evidence>
<keyword evidence="8" id="KW-0732">Signal</keyword>
<evidence type="ECO:0000256" key="8">
    <source>
        <dbReference type="SAM" id="SignalP"/>
    </source>
</evidence>
<evidence type="ECO:0000256" key="2">
    <source>
        <dbReference type="ARBA" id="ARBA00013194"/>
    </source>
</evidence>
<proteinExistence type="predicted"/>
<dbReference type="SUPFAM" id="SSF54534">
    <property type="entry name" value="FKBP-like"/>
    <property type="match status" value="1"/>
</dbReference>
<dbReference type="FunFam" id="3.10.50.40:FF:000006">
    <property type="entry name" value="Peptidyl-prolyl cis-trans isomerase"/>
    <property type="match status" value="1"/>
</dbReference>
<dbReference type="GO" id="GO:0003755">
    <property type="term" value="F:peptidyl-prolyl cis-trans isomerase activity"/>
    <property type="evidence" value="ECO:0007669"/>
    <property type="project" value="UniProtKB-KW"/>
</dbReference>
<evidence type="ECO:0000256" key="4">
    <source>
        <dbReference type="ARBA" id="ARBA00023235"/>
    </source>
</evidence>
<dbReference type="InterPro" id="IPR046357">
    <property type="entry name" value="PPIase_dom_sf"/>
</dbReference>
<feature type="region of interest" description="Disordered" evidence="6">
    <location>
        <begin position="444"/>
        <end position="521"/>
    </location>
</feature>
<dbReference type="PANTHER" id="PTHR31735:SF1">
    <property type="entry name" value="VACUOLAR MEMBRANE PROTEIN YPL162C"/>
    <property type="match status" value="1"/>
</dbReference>
<evidence type="ECO:0000313" key="11">
    <source>
        <dbReference type="Proteomes" id="UP000799291"/>
    </source>
</evidence>
<name>A0A6G1JC35_9PLEO</name>
<evidence type="ECO:0000256" key="5">
    <source>
        <dbReference type="PROSITE-ProRule" id="PRU00277"/>
    </source>
</evidence>
<feature type="compositionally biased region" description="Basic and acidic residues" evidence="6">
    <location>
        <begin position="494"/>
        <end position="521"/>
    </location>
</feature>
<gene>
    <name evidence="10" type="ORF">K458DRAFT_360883</name>
</gene>
<feature type="transmembrane region" description="Helical" evidence="7">
    <location>
        <begin position="405"/>
        <end position="426"/>
    </location>
</feature>
<keyword evidence="11" id="KW-1185">Reference proteome</keyword>
<dbReference type="GO" id="GO:0016020">
    <property type="term" value="C:membrane"/>
    <property type="evidence" value="ECO:0007669"/>
    <property type="project" value="TreeGrafter"/>
</dbReference>
<dbReference type="Proteomes" id="UP000799291">
    <property type="component" value="Unassembled WGS sequence"/>
</dbReference>
<feature type="chain" id="PRO_5026093923" description="peptidylprolyl isomerase" evidence="8">
    <location>
        <begin position="23"/>
        <end position="521"/>
    </location>
</feature>
<keyword evidence="7" id="KW-0472">Membrane</keyword>
<evidence type="ECO:0000256" key="6">
    <source>
        <dbReference type="SAM" id="MobiDB-lite"/>
    </source>
</evidence>
<dbReference type="EC" id="5.2.1.8" evidence="2 5"/>
<keyword evidence="3 5" id="KW-0697">Rotamase</keyword>
<comment type="catalytic activity">
    <reaction evidence="1 5">
        <text>[protein]-peptidylproline (omega=180) = [protein]-peptidylproline (omega=0)</text>
        <dbReference type="Rhea" id="RHEA:16237"/>
        <dbReference type="Rhea" id="RHEA-COMP:10747"/>
        <dbReference type="Rhea" id="RHEA-COMP:10748"/>
        <dbReference type="ChEBI" id="CHEBI:83833"/>
        <dbReference type="ChEBI" id="CHEBI:83834"/>
        <dbReference type="EC" id="5.2.1.8"/>
    </reaction>
</comment>
<feature type="compositionally biased region" description="Basic and acidic residues" evidence="6">
    <location>
        <begin position="475"/>
        <end position="484"/>
    </location>
</feature>
<dbReference type="Gene3D" id="3.10.50.40">
    <property type="match status" value="1"/>
</dbReference>
<feature type="transmembrane region" description="Helical" evidence="7">
    <location>
        <begin position="216"/>
        <end position="237"/>
    </location>
</feature>
<dbReference type="InterPro" id="IPR001179">
    <property type="entry name" value="PPIase_FKBP_dom"/>
</dbReference>
<dbReference type="OrthoDB" id="431202at2759"/>
<sequence length="521" mass="57441">MRPFNTLYALPLSLLLPPSASAQSLGIEVTKSVDCTRKTQVGDKIKVNYKGTLQSDGSQFDSSYDRGVPFEFRLGKGQVIAGWDQGLLDMCIGEGRKLTIPPSMGYGDDGSGPIPGGATLIFETELMGIHGVQQEAAPQRPTVAKPTEKPQQTTETPTPIPTLEPSPSSIAAEDNVDDNAEDKTNPTATALDSAKPTSDKASPMEADDDNGECHLLGPYALLVQGALGLLAVSSLVYKRWRERPRRPIKIWFFDVSKQVFGSVLLHLANILMSMLSSGSFDVAAKTKATAQYAGQDDEGNQPNPCSFYLLNIFIDTTIGIPILLLLLKILHRGFLLTPLARPAESIRSGNYGHPPRATWWLKQSVIYFLGLFGMKLCVFIIFQLLPWIAWVGDWALRWTEGNEAIQITFVMFIFPLIMNALQYWIIDGFIKDPASEDSHYVVAAGEESDDESGDEAWLDRHRRARREDDDDDSDVDSRETEPLKEANPLPVPAREVRGKGKEYDPEFDGAQHQEGSSRRGA</sequence>
<feature type="transmembrane region" description="Helical" evidence="7">
    <location>
        <begin position="258"/>
        <end position="275"/>
    </location>
</feature>
<feature type="domain" description="PPIase FKBP-type" evidence="9">
    <location>
        <begin position="42"/>
        <end position="130"/>
    </location>
</feature>
<dbReference type="PROSITE" id="PS50059">
    <property type="entry name" value="FKBP_PPIASE"/>
    <property type="match status" value="1"/>
</dbReference>
<reference evidence="10" key="1">
    <citation type="journal article" date="2020" name="Stud. Mycol.">
        <title>101 Dothideomycetes genomes: a test case for predicting lifestyles and emergence of pathogens.</title>
        <authorList>
            <person name="Haridas S."/>
            <person name="Albert R."/>
            <person name="Binder M."/>
            <person name="Bloem J."/>
            <person name="Labutti K."/>
            <person name="Salamov A."/>
            <person name="Andreopoulos B."/>
            <person name="Baker S."/>
            <person name="Barry K."/>
            <person name="Bills G."/>
            <person name="Bluhm B."/>
            <person name="Cannon C."/>
            <person name="Castanera R."/>
            <person name="Culley D."/>
            <person name="Daum C."/>
            <person name="Ezra D."/>
            <person name="Gonzalez J."/>
            <person name="Henrissat B."/>
            <person name="Kuo A."/>
            <person name="Liang C."/>
            <person name="Lipzen A."/>
            <person name="Lutzoni F."/>
            <person name="Magnuson J."/>
            <person name="Mondo S."/>
            <person name="Nolan M."/>
            <person name="Ohm R."/>
            <person name="Pangilinan J."/>
            <person name="Park H.-J."/>
            <person name="Ramirez L."/>
            <person name="Alfaro M."/>
            <person name="Sun H."/>
            <person name="Tritt A."/>
            <person name="Yoshinaga Y."/>
            <person name="Zwiers L.-H."/>
            <person name="Turgeon B."/>
            <person name="Goodwin S."/>
            <person name="Spatafora J."/>
            <person name="Crous P."/>
            <person name="Grigoriev I."/>
        </authorList>
    </citation>
    <scope>NUCLEOTIDE SEQUENCE</scope>
    <source>
        <strain evidence="10">CBS 122367</strain>
    </source>
</reference>
<protein>
    <recommendedName>
        <fullName evidence="2 5">peptidylprolyl isomerase</fullName>
        <ecNumber evidence="2 5">5.2.1.8</ecNumber>
    </recommendedName>
</protein>
<feature type="compositionally biased region" description="Polar residues" evidence="6">
    <location>
        <begin position="185"/>
        <end position="200"/>
    </location>
</feature>
<dbReference type="InterPro" id="IPR022127">
    <property type="entry name" value="STIMATE/YPL162C"/>
</dbReference>
<evidence type="ECO:0000256" key="3">
    <source>
        <dbReference type="ARBA" id="ARBA00023110"/>
    </source>
</evidence>
<dbReference type="Pfam" id="PF12400">
    <property type="entry name" value="STIMATE"/>
    <property type="match status" value="1"/>
</dbReference>
<organism evidence="10 11">
    <name type="scientific">Lentithecium fluviatile CBS 122367</name>
    <dbReference type="NCBI Taxonomy" id="1168545"/>
    <lineage>
        <taxon>Eukaryota</taxon>
        <taxon>Fungi</taxon>
        <taxon>Dikarya</taxon>
        <taxon>Ascomycota</taxon>
        <taxon>Pezizomycotina</taxon>
        <taxon>Dothideomycetes</taxon>
        <taxon>Pleosporomycetidae</taxon>
        <taxon>Pleosporales</taxon>
        <taxon>Massarineae</taxon>
        <taxon>Lentitheciaceae</taxon>
        <taxon>Lentithecium</taxon>
    </lineage>
</organism>
<dbReference type="EMBL" id="MU005574">
    <property type="protein sequence ID" value="KAF2687988.1"/>
    <property type="molecule type" value="Genomic_DNA"/>
</dbReference>